<keyword evidence="2" id="KW-0472">Membrane</keyword>
<dbReference type="EMBL" id="CM000139">
    <property type="protein sequence ID" value="EEE56878.1"/>
    <property type="molecule type" value="Genomic_DNA"/>
</dbReference>
<gene>
    <name evidence="3" type="ORF">OsJ_06517</name>
</gene>
<dbReference type="Proteomes" id="UP000007752">
    <property type="component" value="Chromosome 2"/>
</dbReference>
<keyword evidence="2" id="KW-1133">Transmembrane helix</keyword>
<name>B9F5E7_ORYSJ</name>
<feature type="transmembrane region" description="Helical" evidence="2">
    <location>
        <begin position="72"/>
        <end position="93"/>
    </location>
</feature>
<keyword evidence="2" id="KW-0812">Transmembrane</keyword>
<organism evidence="3">
    <name type="scientific">Oryza sativa subsp. japonica</name>
    <name type="common">Rice</name>
    <dbReference type="NCBI Taxonomy" id="39947"/>
    <lineage>
        <taxon>Eukaryota</taxon>
        <taxon>Viridiplantae</taxon>
        <taxon>Streptophyta</taxon>
        <taxon>Embryophyta</taxon>
        <taxon>Tracheophyta</taxon>
        <taxon>Spermatophyta</taxon>
        <taxon>Magnoliopsida</taxon>
        <taxon>Liliopsida</taxon>
        <taxon>Poales</taxon>
        <taxon>Poaceae</taxon>
        <taxon>BOP clade</taxon>
        <taxon>Oryzoideae</taxon>
        <taxon>Oryzeae</taxon>
        <taxon>Oryzinae</taxon>
        <taxon>Oryza</taxon>
        <taxon>Oryza sativa</taxon>
    </lineage>
</organism>
<evidence type="ECO:0000256" key="2">
    <source>
        <dbReference type="SAM" id="Phobius"/>
    </source>
</evidence>
<feature type="transmembrane region" description="Helical" evidence="2">
    <location>
        <begin position="12"/>
        <end position="35"/>
    </location>
</feature>
<sequence length="360" mass="40543">MAVDTTAPEYWLNWRFMLCAVWVYSCMVLACFLIWKYEGPSSQDGNGDGGGTTMPSSAMAVDTTAPEYWLNWRFMLCAVWVYSCMVLACFLIWKYEGPSSQDGNGDGGGDSEDARLPWSASGMPEFETTRCFNLAGFVEQLRALAAEVGYCITMEYRVVLNFEDEGVLEPLWSAKVMIISNRMMLESCWFTGEGDSRESACQEAAFHAIGALCQSHSDQLKTTLFHYHPARLGFAEDADFRDARNEGDTTIVHMSKMMAAMDKYRMVYYRMTERMFEAVLQKNRDKENELRALRKELKDLKSGMPGTVVKTLPPVGSSACPRHGISNVDEPFVDRSPSRSRVLASESLSMPSLYFLVSKF</sequence>
<dbReference type="AlphaFoldDB" id="B9F5E7"/>
<evidence type="ECO:0000313" key="3">
    <source>
        <dbReference type="EMBL" id="EEE56878.1"/>
    </source>
</evidence>
<evidence type="ECO:0000256" key="1">
    <source>
        <dbReference type="SAM" id="Coils"/>
    </source>
</evidence>
<reference evidence="3" key="1">
    <citation type="journal article" date="2005" name="PLoS Biol.">
        <title>The genomes of Oryza sativa: a history of duplications.</title>
        <authorList>
            <person name="Yu J."/>
            <person name="Wang J."/>
            <person name="Lin W."/>
            <person name="Li S."/>
            <person name="Li H."/>
            <person name="Zhou J."/>
            <person name="Ni P."/>
            <person name="Dong W."/>
            <person name="Hu S."/>
            <person name="Zeng C."/>
            <person name="Zhang J."/>
            <person name="Zhang Y."/>
            <person name="Li R."/>
            <person name="Xu Z."/>
            <person name="Li S."/>
            <person name="Li X."/>
            <person name="Zheng H."/>
            <person name="Cong L."/>
            <person name="Lin L."/>
            <person name="Yin J."/>
            <person name="Geng J."/>
            <person name="Li G."/>
            <person name="Shi J."/>
            <person name="Liu J."/>
            <person name="Lv H."/>
            <person name="Li J."/>
            <person name="Wang J."/>
            <person name="Deng Y."/>
            <person name="Ran L."/>
            <person name="Shi X."/>
            <person name="Wang X."/>
            <person name="Wu Q."/>
            <person name="Li C."/>
            <person name="Ren X."/>
            <person name="Wang J."/>
            <person name="Wang X."/>
            <person name="Li D."/>
            <person name="Liu D."/>
            <person name="Zhang X."/>
            <person name="Ji Z."/>
            <person name="Zhao W."/>
            <person name="Sun Y."/>
            <person name="Zhang Z."/>
            <person name="Bao J."/>
            <person name="Han Y."/>
            <person name="Dong L."/>
            <person name="Ji J."/>
            <person name="Chen P."/>
            <person name="Wu S."/>
            <person name="Liu J."/>
            <person name="Xiao Y."/>
            <person name="Bu D."/>
            <person name="Tan J."/>
            <person name="Yang L."/>
            <person name="Ye C."/>
            <person name="Zhang J."/>
            <person name="Xu J."/>
            <person name="Zhou Y."/>
            <person name="Yu Y."/>
            <person name="Zhang B."/>
            <person name="Zhuang S."/>
            <person name="Wei H."/>
            <person name="Liu B."/>
            <person name="Lei M."/>
            <person name="Yu H."/>
            <person name="Li Y."/>
            <person name="Xu H."/>
            <person name="Wei S."/>
            <person name="He X."/>
            <person name="Fang L."/>
            <person name="Zhang Z."/>
            <person name="Zhang Y."/>
            <person name="Huang X."/>
            <person name="Su Z."/>
            <person name="Tong W."/>
            <person name="Li J."/>
            <person name="Tong Z."/>
            <person name="Li S."/>
            <person name="Ye J."/>
            <person name="Wang L."/>
            <person name="Fang L."/>
            <person name="Lei T."/>
            <person name="Chen C."/>
            <person name="Chen H."/>
            <person name="Xu Z."/>
            <person name="Li H."/>
            <person name="Huang H."/>
            <person name="Zhang F."/>
            <person name="Xu H."/>
            <person name="Li N."/>
            <person name="Zhao C."/>
            <person name="Li S."/>
            <person name="Dong L."/>
            <person name="Huang Y."/>
            <person name="Li L."/>
            <person name="Xi Y."/>
            <person name="Qi Q."/>
            <person name="Li W."/>
            <person name="Zhang B."/>
            <person name="Hu W."/>
            <person name="Zhang Y."/>
            <person name="Tian X."/>
            <person name="Jiao Y."/>
            <person name="Liang X."/>
            <person name="Jin J."/>
            <person name="Gao L."/>
            <person name="Zheng W."/>
            <person name="Hao B."/>
            <person name="Liu S."/>
            <person name="Wang W."/>
            <person name="Yuan L."/>
            <person name="Cao M."/>
            <person name="McDermott J."/>
            <person name="Samudrala R."/>
            <person name="Wang J."/>
            <person name="Wong G.K."/>
            <person name="Yang H."/>
        </authorList>
    </citation>
    <scope>NUCLEOTIDE SEQUENCE [LARGE SCALE GENOMIC DNA]</scope>
</reference>
<reference evidence="3" key="2">
    <citation type="submission" date="2008-12" db="EMBL/GenBank/DDBJ databases">
        <title>Improved gene annotation of the rice (Oryza sativa) genomes.</title>
        <authorList>
            <person name="Wang J."/>
            <person name="Li R."/>
            <person name="Fan W."/>
            <person name="Huang Q."/>
            <person name="Zhang J."/>
            <person name="Zhou Y."/>
            <person name="Hu Y."/>
            <person name="Zi S."/>
            <person name="Li J."/>
            <person name="Ni P."/>
            <person name="Zheng H."/>
            <person name="Zhang Y."/>
            <person name="Zhao M."/>
            <person name="Hao Q."/>
            <person name="McDermott J."/>
            <person name="Samudrala R."/>
            <person name="Kristiansen K."/>
            <person name="Wong G.K.-S."/>
        </authorList>
    </citation>
    <scope>NUCLEOTIDE SEQUENCE</scope>
</reference>
<accession>B9F5E7</accession>
<proteinExistence type="predicted"/>
<feature type="coiled-coil region" evidence="1">
    <location>
        <begin position="276"/>
        <end position="303"/>
    </location>
</feature>
<keyword evidence="1" id="KW-0175">Coiled coil</keyword>
<protein>
    <submittedName>
        <fullName evidence="3">Uncharacterized protein</fullName>
    </submittedName>
</protein>